<reference evidence="1 2" key="1">
    <citation type="journal article" date="2013" name="Curr. Biol.">
        <title>The Genome of the Foraminiferan Reticulomyxa filosa.</title>
        <authorList>
            <person name="Glockner G."/>
            <person name="Hulsmann N."/>
            <person name="Schleicher M."/>
            <person name="Noegel A.A."/>
            <person name="Eichinger L."/>
            <person name="Gallinger C."/>
            <person name="Pawlowski J."/>
            <person name="Sierra R."/>
            <person name="Euteneuer U."/>
            <person name="Pillet L."/>
            <person name="Moustafa A."/>
            <person name="Platzer M."/>
            <person name="Groth M."/>
            <person name="Szafranski K."/>
            <person name="Schliwa M."/>
        </authorList>
    </citation>
    <scope>NUCLEOTIDE SEQUENCE [LARGE SCALE GENOMIC DNA]</scope>
</reference>
<evidence type="ECO:0000313" key="2">
    <source>
        <dbReference type="Proteomes" id="UP000023152"/>
    </source>
</evidence>
<sequence length="551" mass="64294">EKYLEIETYKKSKLKYRPHNLKKDGKMSEELKDENWEELLKTIKRELKLSSESIFLLVKNTIIFDSDKLLSLWNWWIDQKTGQSCVLDMVFLFDFGKKSELTIFLKKNKQSAMTWRPKGANDPEFMDRIETENWDKHFTDLKKIIKMSTNKYLEDSNGELIEAGSDLKRIWMDRYKKETTRSLKMKTMKIKKEEQKKDNDMRKQSKMDWAKIDEIRIVCDEKSEMESFLNNVETAALTMCQTYDTMETCFELAQIVIRWKPHNMSSKNDKLFWDCATTSCQNVSSQLLTIIKMGAKFQEMTAFLHCGLTNFIDCIEHEPMSFAVQGLRQQFVKANDHANYLIKSFQQTQNNCFKSLQSLLETTDNDNDSFALETKLKRKFASAGIDQNVFQSFLKCHQNFINGLTVNITCITNIRKGADFILQWFEKHCGNGISLEELLENHGLARLTTPLQTIGVTKVIHLKVKKQDFFQNNIAGPLKNVGVSKSLIQELKSLCEVLSIQSTTENIYQKQKEQTNQKMAVTMAKQLNLFFEKLNVNVQRAQRVVEQRNQT</sequence>
<dbReference type="AlphaFoldDB" id="X6MBB9"/>
<accession>X6MBB9</accession>
<keyword evidence="2" id="KW-1185">Reference proteome</keyword>
<evidence type="ECO:0000313" key="1">
    <source>
        <dbReference type="EMBL" id="ETO11159.1"/>
    </source>
</evidence>
<feature type="non-terminal residue" evidence="1">
    <location>
        <position position="1"/>
    </location>
</feature>
<dbReference type="Proteomes" id="UP000023152">
    <property type="component" value="Unassembled WGS sequence"/>
</dbReference>
<protein>
    <submittedName>
        <fullName evidence="1">Uncharacterized protein</fullName>
    </submittedName>
</protein>
<gene>
    <name evidence="1" type="ORF">RFI_26217</name>
</gene>
<organism evidence="1 2">
    <name type="scientific">Reticulomyxa filosa</name>
    <dbReference type="NCBI Taxonomy" id="46433"/>
    <lineage>
        <taxon>Eukaryota</taxon>
        <taxon>Sar</taxon>
        <taxon>Rhizaria</taxon>
        <taxon>Retaria</taxon>
        <taxon>Foraminifera</taxon>
        <taxon>Monothalamids</taxon>
        <taxon>Reticulomyxidae</taxon>
        <taxon>Reticulomyxa</taxon>
    </lineage>
</organism>
<proteinExistence type="predicted"/>
<comment type="caution">
    <text evidence="1">The sequence shown here is derived from an EMBL/GenBank/DDBJ whole genome shotgun (WGS) entry which is preliminary data.</text>
</comment>
<name>X6MBB9_RETFI</name>
<dbReference type="EMBL" id="ASPP01022704">
    <property type="protein sequence ID" value="ETO11159.1"/>
    <property type="molecule type" value="Genomic_DNA"/>
</dbReference>